<reference evidence="3" key="1">
    <citation type="journal article" date="2023" name="Int. J. Syst. Evol. Microbiol.">
        <title>Mesoterricola silvestris gen. nov., sp. nov., Mesoterricola sediminis sp. nov., Geothrix oryzae sp. nov., Geothrix edaphica sp. nov., Geothrix rubra sp. nov., and Geothrix limicola sp. nov., six novel members of Acidobacteriota isolated from soils.</title>
        <authorList>
            <person name="Itoh H."/>
            <person name="Sugisawa Y."/>
            <person name="Mise K."/>
            <person name="Xu Z."/>
            <person name="Kuniyasu M."/>
            <person name="Ushijima N."/>
            <person name="Kawano K."/>
            <person name="Kobayashi E."/>
            <person name="Shiratori Y."/>
            <person name="Masuda Y."/>
            <person name="Senoo K."/>
        </authorList>
    </citation>
    <scope>NUCLEOTIDE SEQUENCE [LARGE SCALE GENOMIC DNA]</scope>
    <source>
        <strain evidence="3">W79</strain>
    </source>
</reference>
<evidence type="ECO:0000313" key="2">
    <source>
        <dbReference type="EMBL" id="BDU73791.1"/>
    </source>
</evidence>
<feature type="transmembrane region" description="Helical" evidence="1">
    <location>
        <begin position="12"/>
        <end position="33"/>
    </location>
</feature>
<dbReference type="RefSeq" id="WP_316412459.1">
    <property type="nucleotide sequence ID" value="NZ_AP027080.1"/>
</dbReference>
<keyword evidence="3" id="KW-1185">Reference proteome</keyword>
<dbReference type="EMBL" id="AP027080">
    <property type="protein sequence ID" value="BDU73791.1"/>
    <property type="molecule type" value="Genomic_DNA"/>
</dbReference>
<keyword evidence="1" id="KW-0812">Transmembrane</keyword>
<gene>
    <name evidence="2" type="ORF">METEAL_29650</name>
</gene>
<dbReference type="AlphaFoldDB" id="A0AA48K9R6"/>
<feature type="transmembrane region" description="Helical" evidence="1">
    <location>
        <begin position="96"/>
        <end position="116"/>
    </location>
</feature>
<organism evidence="2 3">
    <name type="scientific">Mesoterricola silvestris</name>
    <dbReference type="NCBI Taxonomy" id="2927979"/>
    <lineage>
        <taxon>Bacteria</taxon>
        <taxon>Pseudomonadati</taxon>
        <taxon>Acidobacteriota</taxon>
        <taxon>Holophagae</taxon>
        <taxon>Holophagales</taxon>
        <taxon>Holophagaceae</taxon>
        <taxon>Mesoterricola</taxon>
    </lineage>
</organism>
<dbReference type="Proteomes" id="UP001238179">
    <property type="component" value="Chromosome"/>
</dbReference>
<feature type="transmembrane region" description="Helical" evidence="1">
    <location>
        <begin position="53"/>
        <end position="72"/>
    </location>
</feature>
<sequence>MDADPNPSFAKAFRIAYLLGMSICVAWPLLLQLMLGTVIRPGEAPPGGVIQQLGYTFTGLTFAAAFFVTWRWTKVQRAFGRLEDARRPGTVIRETILYAALFELSSLYGIVYYALGGPGAERYARAFIALTTIMFFVFVPRFQAWRDAAQEERP</sequence>
<evidence type="ECO:0000313" key="3">
    <source>
        <dbReference type="Proteomes" id="UP001238179"/>
    </source>
</evidence>
<protein>
    <submittedName>
        <fullName evidence="2">Uncharacterized protein</fullName>
    </submittedName>
</protein>
<evidence type="ECO:0000256" key="1">
    <source>
        <dbReference type="SAM" id="Phobius"/>
    </source>
</evidence>
<name>A0AA48K9R6_9BACT</name>
<dbReference type="KEGG" id="msil:METEAL_29650"/>
<keyword evidence="1" id="KW-1133">Transmembrane helix</keyword>
<accession>A0AA48K9R6</accession>
<keyword evidence="1" id="KW-0472">Membrane</keyword>
<proteinExistence type="predicted"/>
<feature type="transmembrane region" description="Helical" evidence="1">
    <location>
        <begin position="122"/>
        <end position="139"/>
    </location>
</feature>